<dbReference type="EMBL" id="JACIBX010000018">
    <property type="protein sequence ID" value="MBB3713695.1"/>
    <property type="molecule type" value="Genomic_DNA"/>
</dbReference>
<dbReference type="Proteomes" id="UP000576152">
    <property type="component" value="Unassembled WGS sequence"/>
</dbReference>
<feature type="signal peptide" evidence="1">
    <location>
        <begin position="1"/>
        <end position="20"/>
    </location>
</feature>
<comment type="caution">
    <text evidence="2">The sequence shown here is derived from an EMBL/GenBank/DDBJ whole genome shotgun (WGS) entry which is preliminary data.</text>
</comment>
<reference evidence="2 3" key="1">
    <citation type="submission" date="2020-08" db="EMBL/GenBank/DDBJ databases">
        <title>Genomic Encyclopedia of Type Strains, Phase III (KMG-III): the genomes of soil and plant-associated and newly described type strains.</title>
        <authorList>
            <person name="Whitman W."/>
        </authorList>
    </citation>
    <scope>NUCLEOTIDE SEQUENCE [LARGE SCALE GENOMIC DNA]</scope>
    <source>
        <strain evidence="2 3">CECT 8572</strain>
    </source>
</reference>
<dbReference type="RefSeq" id="WP_183475172.1">
    <property type="nucleotide sequence ID" value="NZ_JACIBX010000018.1"/>
</dbReference>
<protein>
    <submittedName>
        <fullName evidence="2">Uncharacterized protein</fullName>
    </submittedName>
</protein>
<sequence>MKKFMLAVSILAFSSSTALADKPNDKGAGGQAVKALNQDLKDTDTNLGQLKKDLGITGIGSEVSAINQDSNN</sequence>
<evidence type="ECO:0000256" key="1">
    <source>
        <dbReference type="SAM" id="SignalP"/>
    </source>
</evidence>
<evidence type="ECO:0000313" key="2">
    <source>
        <dbReference type="EMBL" id="MBB3713695.1"/>
    </source>
</evidence>
<gene>
    <name evidence="2" type="ORF">FHS00_003300</name>
</gene>
<keyword evidence="1" id="KW-0732">Signal</keyword>
<evidence type="ECO:0000313" key="3">
    <source>
        <dbReference type="Proteomes" id="UP000576152"/>
    </source>
</evidence>
<feature type="chain" id="PRO_5046147896" evidence="1">
    <location>
        <begin position="21"/>
        <end position="72"/>
    </location>
</feature>
<organism evidence="2 3">
    <name type="scientific">Limimaricola variabilis</name>
    <dbReference type="NCBI Taxonomy" id="1492771"/>
    <lineage>
        <taxon>Bacteria</taxon>
        <taxon>Pseudomonadati</taxon>
        <taxon>Pseudomonadota</taxon>
        <taxon>Alphaproteobacteria</taxon>
        <taxon>Rhodobacterales</taxon>
        <taxon>Paracoccaceae</taxon>
        <taxon>Limimaricola</taxon>
    </lineage>
</organism>
<proteinExistence type="predicted"/>
<accession>A0ABR6HT12</accession>
<keyword evidence="3" id="KW-1185">Reference proteome</keyword>
<name>A0ABR6HT12_9RHOB</name>